<comment type="caution">
    <text evidence="1">The sequence shown here is derived from an EMBL/GenBank/DDBJ whole genome shotgun (WGS) entry which is preliminary data.</text>
</comment>
<gene>
    <name evidence="1" type="ORF">D356_00515</name>
</gene>
<name>A0AB73AC53_ENTFC</name>
<dbReference type="AlphaFoldDB" id="A0AB73AC53"/>
<dbReference type="Proteomes" id="UP000014622">
    <property type="component" value="Unassembled WGS sequence"/>
</dbReference>
<organism evidence="1 2">
    <name type="scientific">Enterococcus faecium SD2A-2</name>
    <dbReference type="NCBI Taxonomy" id="1244154"/>
    <lineage>
        <taxon>Bacteria</taxon>
        <taxon>Bacillati</taxon>
        <taxon>Bacillota</taxon>
        <taxon>Bacilli</taxon>
        <taxon>Lactobacillales</taxon>
        <taxon>Enterococcaceae</taxon>
        <taxon>Enterococcus</taxon>
    </lineage>
</organism>
<proteinExistence type="predicted"/>
<evidence type="ECO:0000313" key="2">
    <source>
        <dbReference type="Proteomes" id="UP000014622"/>
    </source>
</evidence>
<dbReference type="EMBL" id="ATIT01000045">
    <property type="protein sequence ID" value="EPI14934.1"/>
    <property type="molecule type" value="Genomic_DNA"/>
</dbReference>
<reference evidence="1 2" key="1">
    <citation type="submission" date="2013-06" db="EMBL/GenBank/DDBJ databases">
        <authorList>
            <person name="Weinstock G."/>
            <person name="Sodergren E."/>
            <person name="Lobos E.A."/>
            <person name="Fulton L."/>
            <person name="Fulton R."/>
            <person name="Courtney L."/>
            <person name="Fronick C."/>
            <person name="O'Laughlin M."/>
            <person name="Godfrey J."/>
            <person name="Wilson R.M."/>
            <person name="Miner T."/>
            <person name="Farmer C."/>
            <person name="Delehaunty K."/>
            <person name="Cordes M."/>
            <person name="Minx P."/>
            <person name="Tomlinson C."/>
            <person name="Chen J."/>
            <person name="Wollam A."/>
            <person name="Pepin K.H."/>
            <person name="Bhonagiri V."/>
            <person name="Zhang X."/>
            <person name="Warren W."/>
            <person name="Mitreva M."/>
            <person name="Mardis E.R."/>
            <person name="Wilson R.K."/>
        </authorList>
    </citation>
    <scope>NUCLEOTIDE SEQUENCE [LARGE SCALE GENOMIC DNA]</scope>
    <source>
        <strain evidence="1 2">SD2A-2</strain>
    </source>
</reference>
<protein>
    <submittedName>
        <fullName evidence="1">Uncharacterized protein</fullName>
    </submittedName>
</protein>
<evidence type="ECO:0000313" key="1">
    <source>
        <dbReference type="EMBL" id="EPI14934.1"/>
    </source>
</evidence>
<accession>A0AB73AC53</accession>
<sequence length="42" mass="5120">MYPIIICGKTVKKPVESLREILVFIRYNEMKREECFYTMIFS</sequence>